<protein>
    <submittedName>
        <fullName evidence="1">Putative secreted protein</fullName>
    </submittedName>
</protein>
<accession>A0A6B0UHN5</accession>
<reference evidence="1" key="1">
    <citation type="submission" date="2019-12" db="EMBL/GenBank/DDBJ databases">
        <title>An insight into the sialome of adult female Ixodes ricinus ticks feeding for 6 days.</title>
        <authorList>
            <person name="Perner J."/>
            <person name="Ribeiro J.M.C."/>
        </authorList>
    </citation>
    <scope>NUCLEOTIDE SEQUENCE</scope>
    <source>
        <strain evidence="1">Semi-engorged</strain>
        <tissue evidence="1">Salivary glands</tissue>
    </source>
</reference>
<name>A0A6B0UHN5_IXORI</name>
<sequence>MSDMKEVICFMRRSMLLSLPVFSRVVMARVAIDRFTSVIRFSRSRLHDVTAAGCAIATLFRVRTAAKRRVGFGELQKSWRMETAGVSSRAVVERRLTIACAAS</sequence>
<evidence type="ECO:0000313" key="1">
    <source>
        <dbReference type="EMBL" id="MXU88656.1"/>
    </source>
</evidence>
<proteinExistence type="predicted"/>
<organism evidence="1">
    <name type="scientific">Ixodes ricinus</name>
    <name type="common">Common tick</name>
    <name type="synonym">Acarus ricinus</name>
    <dbReference type="NCBI Taxonomy" id="34613"/>
    <lineage>
        <taxon>Eukaryota</taxon>
        <taxon>Metazoa</taxon>
        <taxon>Ecdysozoa</taxon>
        <taxon>Arthropoda</taxon>
        <taxon>Chelicerata</taxon>
        <taxon>Arachnida</taxon>
        <taxon>Acari</taxon>
        <taxon>Parasitiformes</taxon>
        <taxon>Ixodida</taxon>
        <taxon>Ixodoidea</taxon>
        <taxon>Ixodidae</taxon>
        <taxon>Ixodinae</taxon>
        <taxon>Ixodes</taxon>
    </lineage>
</organism>
<dbReference type="AlphaFoldDB" id="A0A6B0UHN5"/>
<dbReference type="EMBL" id="GIFC01006573">
    <property type="protein sequence ID" value="MXU88656.1"/>
    <property type="molecule type" value="Transcribed_RNA"/>
</dbReference>